<protein>
    <recommendedName>
        <fullName evidence="2">Mor transcription activator domain-containing protein</fullName>
    </recommendedName>
</protein>
<gene>
    <name evidence="1" type="ORF">AB3G37_10055</name>
</gene>
<reference evidence="1" key="1">
    <citation type="submission" date="2024-07" db="EMBL/GenBank/DDBJ databases">
        <authorList>
            <person name="Biller S.J."/>
        </authorList>
    </citation>
    <scope>NUCLEOTIDE SEQUENCE</scope>
    <source>
        <strain evidence="1">WC2420</strain>
    </source>
</reference>
<sequence length="149" mass="16975">MENLWCDLFDGSIIESQSCLRFCDENKIQVLASLPNIASELAGLCGFSTMFVLIKTFGGRKIYLPKTALHFAKSTGMVIPDDEYLLWRRLAKVNGQMEIPSKWGIFLSLRRAAIYLSIKEGSDREKLIVSFGITQRQIRNLKIKSNYSF</sequence>
<dbReference type="RefSeq" id="WP_369790564.1">
    <property type="nucleotide sequence ID" value="NZ_CP165628.1"/>
</dbReference>
<evidence type="ECO:0008006" key="2">
    <source>
        <dbReference type="Google" id="ProtNLM"/>
    </source>
</evidence>
<name>A0AB39VW11_9GAMM</name>
<accession>A0AB39VW11</accession>
<proteinExistence type="predicted"/>
<organism evidence="1">
    <name type="scientific">Rouxiella sp. WC2420</name>
    <dbReference type="NCBI Taxonomy" id="3234145"/>
    <lineage>
        <taxon>Bacteria</taxon>
        <taxon>Pseudomonadati</taxon>
        <taxon>Pseudomonadota</taxon>
        <taxon>Gammaproteobacteria</taxon>
        <taxon>Enterobacterales</taxon>
        <taxon>Yersiniaceae</taxon>
        <taxon>Rouxiella</taxon>
    </lineage>
</organism>
<dbReference type="AlphaFoldDB" id="A0AB39VW11"/>
<evidence type="ECO:0000313" key="1">
    <source>
        <dbReference type="EMBL" id="XDU74386.1"/>
    </source>
</evidence>
<dbReference type="EMBL" id="CP165628">
    <property type="protein sequence ID" value="XDU74386.1"/>
    <property type="molecule type" value="Genomic_DNA"/>
</dbReference>